<protein>
    <submittedName>
        <fullName evidence="1">Uncharacterized protein</fullName>
    </submittedName>
</protein>
<name>A0AAV4CXR8_9GAST</name>
<evidence type="ECO:0000313" key="1">
    <source>
        <dbReference type="EMBL" id="GFO36670.1"/>
    </source>
</evidence>
<organism evidence="1 2">
    <name type="scientific">Plakobranchus ocellatus</name>
    <dbReference type="NCBI Taxonomy" id="259542"/>
    <lineage>
        <taxon>Eukaryota</taxon>
        <taxon>Metazoa</taxon>
        <taxon>Spiralia</taxon>
        <taxon>Lophotrochozoa</taxon>
        <taxon>Mollusca</taxon>
        <taxon>Gastropoda</taxon>
        <taxon>Heterobranchia</taxon>
        <taxon>Euthyneura</taxon>
        <taxon>Panpulmonata</taxon>
        <taxon>Sacoglossa</taxon>
        <taxon>Placobranchoidea</taxon>
        <taxon>Plakobranchidae</taxon>
        <taxon>Plakobranchus</taxon>
    </lineage>
</organism>
<dbReference type="Proteomes" id="UP000735302">
    <property type="component" value="Unassembled WGS sequence"/>
</dbReference>
<sequence length="118" mass="13313">MQLLSFRSPVRGHHRVHSVLPFNKSGTHKIPKFDLMYTYTTWLQTEPQSLYCAFRYWVDDGTGTGRFIWSFCIANDLSFSSSPSDQDASGEAQTRDSGVPAVSFICSKDSLKKSTHTL</sequence>
<proteinExistence type="predicted"/>
<evidence type="ECO:0000313" key="2">
    <source>
        <dbReference type="Proteomes" id="UP000735302"/>
    </source>
</evidence>
<dbReference type="AlphaFoldDB" id="A0AAV4CXR8"/>
<reference evidence="1 2" key="1">
    <citation type="journal article" date="2021" name="Elife">
        <title>Chloroplast acquisition without the gene transfer in kleptoplastic sea slugs, Plakobranchus ocellatus.</title>
        <authorList>
            <person name="Maeda T."/>
            <person name="Takahashi S."/>
            <person name="Yoshida T."/>
            <person name="Shimamura S."/>
            <person name="Takaki Y."/>
            <person name="Nagai Y."/>
            <person name="Toyoda A."/>
            <person name="Suzuki Y."/>
            <person name="Arimoto A."/>
            <person name="Ishii H."/>
            <person name="Satoh N."/>
            <person name="Nishiyama T."/>
            <person name="Hasebe M."/>
            <person name="Maruyama T."/>
            <person name="Minagawa J."/>
            <person name="Obokata J."/>
            <person name="Shigenobu S."/>
        </authorList>
    </citation>
    <scope>NUCLEOTIDE SEQUENCE [LARGE SCALE GENOMIC DNA]</scope>
</reference>
<keyword evidence="2" id="KW-1185">Reference proteome</keyword>
<gene>
    <name evidence="1" type="ORF">PoB_006317500</name>
</gene>
<dbReference type="EMBL" id="BLXT01007118">
    <property type="protein sequence ID" value="GFO36670.1"/>
    <property type="molecule type" value="Genomic_DNA"/>
</dbReference>
<comment type="caution">
    <text evidence="1">The sequence shown here is derived from an EMBL/GenBank/DDBJ whole genome shotgun (WGS) entry which is preliminary data.</text>
</comment>
<accession>A0AAV4CXR8</accession>